<evidence type="ECO:0000313" key="9">
    <source>
        <dbReference type="Proteomes" id="UP000199207"/>
    </source>
</evidence>
<keyword evidence="4" id="KW-0175">Coiled coil</keyword>
<feature type="binding site" evidence="3">
    <location>
        <begin position="738"/>
        <end position="745"/>
    </location>
    <ligand>
        <name>ATP</name>
        <dbReference type="ChEBI" id="CHEBI:30616"/>
    </ligand>
</feature>
<feature type="domain" description="FtsK" evidence="7">
    <location>
        <begin position="1084"/>
        <end position="1284"/>
    </location>
</feature>
<evidence type="ECO:0000313" key="8">
    <source>
        <dbReference type="EMBL" id="SFD55592.1"/>
    </source>
</evidence>
<accession>A0A1I1TAD6</accession>
<dbReference type="SUPFAM" id="SSF52540">
    <property type="entry name" value="P-loop containing nucleoside triphosphate hydrolases"/>
    <property type="match status" value="3"/>
</dbReference>
<dbReference type="InterPro" id="IPR050206">
    <property type="entry name" value="FtsK/SpoIIIE/SftA"/>
</dbReference>
<feature type="region of interest" description="Disordered" evidence="5">
    <location>
        <begin position="949"/>
        <end position="969"/>
    </location>
</feature>
<evidence type="ECO:0000256" key="5">
    <source>
        <dbReference type="SAM" id="MobiDB-lite"/>
    </source>
</evidence>
<dbReference type="STRING" id="910347.SAMN05421773_11916"/>
<feature type="region of interest" description="Disordered" evidence="5">
    <location>
        <begin position="170"/>
        <end position="243"/>
    </location>
</feature>
<protein>
    <submittedName>
        <fullName evidence="8">DNA segregation ATPase FtsK/SpoIIIE, S-DNA-T family</fullName>
    </submittedName>
</protein>
<evidence type="ECO:0000256" key="6">
    <source>
        <dbReference type="SAM" id="Phobius"/>
    </source>
</evidence>
<keyword evidence="6" id="KW-0812">Transmembrane</keyword>
<dbReference type="PANTHER" id="PTHR22683:SF1">
    <property type="entry name" value="TYPE VII SECRETION SYSTEM PROTEIN ESSC"/>
    <property type="match status" value="1"/>
</dbReference>
<dbReference type="CDD" id="cd01127">
    <property type="entry name" value="TrwB_TraG_TraD_VirD4"/>
    <property type="match status" value="1"/>
</dbReference>
<dbReference type="EMBL" id="FOLM01000019">
    <property type="protein sequence ID" value="SFD55592.1"/>
    <property type="molecule type" value="Genomic_DNA"/>
</dbReference>
<dbReference type="Proteomes" id="UP000199207">
    <property type="component" value="Unassembled WGS sequence"/>
</dbReference>
<name>A0A1I1TAD6_9ACTN</name>
<feature type="transmembrane region" description="Helical" evidence="6">
    <location>
        <begin position="327"/>
        <end position="345"/>
    </location>
</feature>
<evidence type="ECO:0000256" key="1">
    <source>
        <dbReference type="ARBA" id="ARBA00022741"/>
    </source>
</evidence>
<keyword evidence="6" id="KW-0472">Membrane</keyword>
<feature type="domain" description="FtsK" evidence="7">
    <location>
        <begin position="720"/>
        <end position="912"/>
    </location>
</feature>
<dbReference type="InterPro" id="IPR027417">
    <property type="entry name" value="P-loop_NTPase"/>
</dbReference>
<dbReference type="GO" id="GO:0003677">
    <property type="term" value="F:DNA binding"/>
    <property type="evidence" value="ECO:0007669"/>
    <property type="project" value="InterPro"/>
</dbReference>
<reference evidence="8 9" key="1">
    <citation type="submission" date="2016-10" db="EMBL/GenBank/DDBJ databases">
        <authorList>
            <person name="de Groot N.N."/>
        </authorList>
    </citation>
    <scope>NUCLEOTIDE SEQUENCE [LARGE SCALE GENOMIC DNA]</scope>
    <source>
        <strain evidence="8 9">CGMCC 4.5739</strain>
    </source>
</reference>
<dbReference type="InterPro" id="IPR002543">
    <property type="entry name" value="FtsK_dom"/>
</dbReference>
<dbReference type="InterPro" id="IPR003593">
    <property type="entry name" value="AAA+_ATPase"/>
</dbReference>
<feature type="binding site" evidence="3">
    <location>
        <begin position="1103"/>
        <end position="1110"/>
    </location>
    <ligand>
        <name>ATP</name>
        <dbReference type="ChEBI" id="CHEBI:30616"/>
    </ligand>
</feature>
<sequence length="1576" mass="166318">MKLTVTAADARGRLTDHLLDLPEGATVGELAAALDTPRLFLDHRPLDAGTPLVASGVRDGAVLGLDGPAPARPAAARAWRPPDGDPVLLELRHVSGPGAGRVWRLGPGRYEAGTDRGCAVRLDPGTGQEEVTEAGAAGRLDRLPERGVWITVHTDGSASFLLPPDADPAACGLRSLTPPPPVDPDTGTPLTDEEPAGPQDGGPGGHSAEPPPPGPDGLPEPPPLLPPGEQPPPSDGSLPWPPYADLSLGDHLLRLVPPSEPDAAVKPAADGLTLDYSRPPRMAPHLDAEQLTLPGPPAPSGPRPFPFILMISPMVMGLAMIMLFRSFYFMILILLTPLMAVGNWVTGRRANRKRHEEAMRRFRLRRAALERDMRRATALEREQRGAAAPDPAAVLLAATGPGRHLWERRRHHPDYLSLRLGTVTRASLKRISDAAREQNHRQVHWRLADVPIGAELPELGVLGLVCPAAGTGTAADGRADTTGRAVARWAVAQAAALHSPRDLRIVILTEEDRAEDWAWARWLRHLRPYRPAPGGTPLLSLGTDAESTARRVSELYADIQARAAAAPSGPGRGGAPSGPDVLVVLDGAYRLRDVPGLVGILSQGPAVRVFSLCLEEREERLPEECRAVITAAGDRLSVRTSGAPTVSGIRADQVTPQWCEELARGLAPLRDVTVDADAGLPSRVRLLPLIGQEPPDPEALVMAWRRRPASTAFAVGAGFEGTVHLDLVADGPHGLIGGTTGSGKSELLQTVIASLAAVNRPDELTFVLVDYKGGSAFRECAELPHTLGMITDLDGHLVQRALASLDAELKRREQVLADAGVKDHREYRAKRARDPQLPPLPRLLLVIDEFATLVREQVEFVPGLIGLAQRGRSLGLHLLLATQRPAGSVSNEIRANTNLRIALRVTDRTESQDIINAPDAAAISPRTPGRALVRRGSGAPMPFQTAWAGAERQGGGPASGAAGDGRPREVRRAELSWARLGRPPVLSAARTGPAPDAAPDGAAVTAGGAGDPGTPADPPTDLSELVAAIRAAAEALPDFTPQPRPWLPPLPTGIPVAEPAKDPLPGTLRLPPVPYVMFDLPGSQKQVLGHLDFAAFGHLYVLGAPRSGRTQTLRTIAGSAALHLCSDQLHLYGIDAAGGGLTALGELPHCGAVVSRHDSERLGRLVQFLLDELTRRQGLLARHGAGSLTELRARLPREERPAHLLVLIDGWDALSAQLERADGGRTLEELLRLLREGAAAGVHVVATSEKSLLGGRAAQHNDRRVMLRQADRMDYGLIGVNRRVVPEHVPPGRGWFAPGGAEGQILTLPLSALAKGDDQADALAAIGRRAGARDGAVPPGQRPVPVAELPAAVGFTEAAGLIPDTDRRPLWALLGLGGNDAGPVGFDFAESGTFVVYGPPRSGRSTALAAMSVSLLMGGTSLVVVTPRDSPLRRLAAHGLARVLDGPDLEPGTLNEALEQLAGRPAVVVVDDADLLANGKADQALRKVGSAGRERSLGLLLAGPADGLPSMGWVGVARRARRGMLMAARGLGDGELIGTRLTPDHLRPAAAPGRAWTTDRSGSPMAVQVPLTVLEE</sequence>
<dbReference type="PROSITE" id="PS50901">
    <property type="entry name" value="FTSK"/>
    <property type="match status" value="2"/>
</dbReference>
<dbReference type="GO" id="GO:0005524">
    <property type="term" value="F:ATP binding"/>
    <property type="evidence" value="ECO:0007669"/>
    <property type="project" value="UniProtKB-UniRule"/>
</dbReference>
<dbReference type="OrthoDB" id="9807790at2"/>
<keyword evidence="6" id="KW-1133">Transmembrane helix</keyword>
<dbReference type="SMART" id="SM00382">
    <property type="entry name" value="AAA"/>
    <property type="match status" value="3"/>
</dbReference>
<keyword evidence="9" id="KW-1185">Reference proteome</keyword>
<feature type="region of interest" description="Disordered" evidence="5">
    <location>
        <begin position="984"/>
        <end position="1021"/>
    </location>
</feature>
<feature type="compositionally biased region" description="Low complexity" evidence="5">
    <location>
        <begin position="988"/>
        <end position="1006"/>
    </location>
</feature>
<feature type="compositionally biased region" description="Pro residues" evidence="5">
    <location>
        <begin position="209"/>
        <end position="242"/>
    </location>
</feature>
<dbReference type="PANTHER" id="PTHR22683">
    <property type="entry name" value="SPORULATION PROTEIN RELATED"/>
    <property type="match status" value="1"/>
</dbReference>
<evidence type="ECO:0000256" key="3">
    <source>
        <dbReference type="PROSITE-ProRule" id="PRU00289"/>
    </source>
</evidence>
<gene>
    <name evidence="8" type="ORF">SAMN05421773_11916</name>
</gene>
<dbReference type="Pfam" id="PF01580">
    <property type="entry name" value="FtsK_SpoIIIE"/>
    <property type="match status" value="2"/>
</dbReference>
<dbReference type="RefSeq" id="WP_093841126.1">
    <property type="nucleotide sequence ID" value="NZ_FOLM01000019.1"/>
</dbReference>
<keyword evidence="1 3" id="KW-0547">Nucleotide-binding</keyword>
<evidence type="ECO:0000259" key="7">
    <source>
        <dbReference type="PROSITE" id="PS50901"/>
    </source>
</evidence>
<keyword evidence="2 3" id="KW-0067">ATP-binding</keyword>
<proteinExistence type="predicted"/>
<dbReference type="Gene3D" id="3.40.50.300">
    <property type="entry name" value="P-loop containing nucleotide triphosphate hydrolases"/>
    <property type="match status" value="4"/>
</dbReference>
<evidence type="ECO:0000256" key="4">
    <source>
        <dbReference type="SAM" id="Coils"/>
    </source>
</evidence>
<organism evidence="8 9">
    <name type="scientific">Streptomyces aidingensis</name>
    <dbReference type="NCBI Taxonomy" id="910347"/>
    <lineage>
        <taxon>Bacteria</taxon>
        <taxon>Bacillati</taxon>
        <taxon>Actinomycetota</taxon>
        <taxon>Actinomycetes</taxon>
        <taxon>Kitasatosporales</taxon>
        <taxon>Streptomycetaceae</taxon>
        <taxon>Streptomyces</taxon>
    </lineage>
</organism>
<feature type="coiled-coil region" evidence="4">
    <location>
        <begin position="352"/>
        <end position="379"/>
    </location>
</feature>
<evidence type="ECO:0000256" key="2">
    <source>
        <dbReference type="ARBA" id="ARBA00022840"/>
    </source>
</evidence>